<dbReference type="InterPro" id="IPR003741">
    <property type="entry name" value="LUD_dom"/>
</dbReference>
<evidence type="ECO:0000313" key="2">
    <source>
        <dbReference type="EMBL" id="KEZ87093.1"/>
    </source>
</evidence>
<dbReference type="PANTHER" id="PTHR36179">
    <property type="entry name" value="LUD_DOM DOMAIN-CONTAINING PROTEIN"/>
    <property type="match status" value="1"/>
</dbReference>
<dbReference type="InterPro" id="IPR009501">
    <property type="entry name" value="UCP020269"/>
</dbReference>
<dbReference type="InterPro" id="IPR024185">
    <property type="entry name" value="FTHF_cligase-like_sf"/>
</dbReference>
<evidence type="ECO:0000313" key="3">
    <source>
        <dbReference type="Proteomes" id="UP000028542"/>
    </source>
</evidence>
<dbReference type="PIRSF" id="PIRSF020269">
    <property type="entry name" value="DUF1121"/>
    <property type="match status" value="1"/>
</dbReference>
<reference evidence="2 3" key="1">
    <citation type="submission" date="2014-07" db="EMBL/GenBank/DDBJ databases">
        <title>Draft genome of Clostridium sulfidigenes 113A isolated from sediments associated with methane hydrate from Krishna Godavari basin.</title>
        <authorList>
            <person name="Honkalas V.S."/>
            <person name="Dabir A.P."/>
            <person name="Arora P."/>
            <person name="Dhakephalkar P.K."/>
        </authorList>
    </citation>
    <scope>NUCLEOTIDE SEQUENCE [LARGE SCALE GENOMIC DNA]</scope>
    <source>
        <strain evidence="2 3">113A</strain>
    </source>
</reference>
<dbReference type="EMBL" id="JPMD01000015">
    <property type="protein sequence ID" value="KEZ87093.1"/>
    <property type="molecule type" value="Genomic_DNA"/>
</dbReference>
<proteinExistence type="predicted"/>
<dbReference type="InterPro" id="IPR037171">
    <property type="entry name" value="NagB/RpiA_transferase-like"/>
</dbReference>
<dbReference type="AlphaFoldDB" id="A0A084JDQ9"/>
<keyword evidence="3" id="KW-1185">Reference proteome</keyword>
<name>A0A084JDQ9_9CLOT</name>
<dbReference type="Gene3D" id="3.40.50.10420">
    <property type="entry name" value="NagB/RpiA/CoA transferase-like"/>
    <property type="match status" value="1"/>
</dbReference>
<dbReference type="SUPFAM" id="SSF100950">
    <property type="entry name" value="NagB/RpiA/CoA transferase-like"/>
    <property type="match status" value="1"/>
</dbReference>
<organism evidence="2 3">
    <name type="scientific">Clostridium sulfidigenes</name>
    <dbReference type="NCBI Taxonomy" id="318464"/>
    <lineage>
        <taxon>Bacteria</taxon>
        <taxon>Bacillati</taxon>
        <taxon>Bacillota</taxon>
        <taxon>Clostridia</taxon>
        <taxon>Eubacteriales</taxon>
        <taxon>Clostridiaceae</taxon>
        <taxon>Clostridium</taxon>
    </lineage>
</organism>
<protein>
    <recommendedName>
        <fullName evidence="1">LUD domain-containing protein</fullName>
    </recommendedName>
</protein>
<dbReference type="STRING" id="318464.IO99_07600"/>
<comment type="caution">
    <text evidence="2">The sequence shown here is derived from an EMBL/GenBank/DDBJ whole genome shotgun (WGS) entry which is preliminary data.</text>
</comment>
<dbReference type="eggNOG" id="COG1139">
    <property type="taxonomic scope" value="Bacteria"/>
</dbReference>
<gene>
    <name evidence="2" type="ORF">IO99_07600</name>
</gene>
<accession>A0A084JDQ9</accession>
<feature type="domain" description="LUD" evidence="1">
    <location>
        <begin position="6"/>
        <end position="199"/>
    </location>
</feature>
<sequence>MDTNTINKLKENFRMRNIEVECFEDLTEVKNHILKIIDEECTIGIGHSATLQKMNIVESLMDRGNIVYDKELGKTKDETKMLKKKALITDWYITGSNAVTTDGRIINVDHSGNRVAAITFGPDKVIVVVGKNKIVDNVEEGIKRVRNIACPLNAKRAGYNPPCVEINRCVDCTSKERVCNVLSIIEGQANKNRMKLFIVNEECGF</sequence>
<dbReference type="Proteomes" id="UP000028542">
    <property type="component" value="Unassembled WGS sequence"/>
</dbReference>
<evidence type="ECO:0000259" key="1">
    <source>
        <dbReference type="Pfam" id="PF02589"/>
    </source>
</evidence>
<dbReference type="RefSeq" id="WP_035131843.1">
    <property type="nucleotide sequence ID" value="NZ_JPMD01000015.1"/>
</dbReference>
<dbReference type="PANTHER" id="PTHR36179:SF2">
    <property type="entry name" value="LUD DOMAIN-CONTAINING PROTEIN"/>
    <property type="match status" value="1"/>
</dbReference>
<dbReference type="Pfam" id="PF02589">
    <property type="entry name" value="LUD_dom"/>
    <property type="match status" value="1"/>
</dbReference>